<comment type="caution">
    <text evidence="2">The sequence shown here is derived from an EMBL/GenBank/DDBJ whole genome shotgun (WGS) entry which is preliminary data.</text>
</comment>
<feature type="signal peptide" evidence="1">
    <location>
        <begin position="1"/>
        <end position="26"/>
    </location>
</feature>
<protein>
    <recommendedName>
        <fullName evidence="4">Cytochrome P460 domain-containing protein</fullName>
    </recommendedName>
</protein>
<keyword evidence="1" id="KW-0732">Signal</keyword>
<evidence type="ECO:0000256" key="1">
    <source>
        <dbReference type="SAM" id="SignalP"/>
    </source>
</evidence>
<accession>A0A177Y238</accession>
<feature type="chain" id="PRO_5008079417" description="Cytochrome P460 domain-containing protein" evidence="1">
    <location>
        <begin position="27"/>
        <end position="177"/>
    </location>
</feature>
<proteinExistence type="predicted"/>
<sequence>MEVSKRLMVALLCAVSSIASIGIAYADSDASYPEGWEDWPVVKESMNLPADTVLPPDTSLFIQESVRAYAWINEGRGSPLTIRVNPSKLEQYKTHGPYTDGATVVAVSEVEGIIWVTEHIGGLPLYGSYNREGKDISSMHPSLEPSFCASCHTTYKDICINGTCTEPVLDTYAEAKE</sequence>
<gene>
    <name evidence="2" type="ORF">APB76_06565</name>
</gene>
<dbReference type="EMBL" id="LLEI02000021">
    <property type="protein sequence ID" value="OAJ94944.1"/>
    <property type="molecule type" value="Genomic_DNA"/>
</dbReference>
<evidence type="ECO:0008006" key="4">
    <source>
        <dbReference type="Google" id="ProtNLM"/>
    </source>
</evidence>
<name>A0A177Y238_9VIBR</name>
<dbReference type="AlphaFoldDB" id="A0A177Y238"/>
<reference evidence="2 3" key="1">
    <citation type="journal article" date="2016" name="Syst. Appl. Microbiol.">
        <title>Vibrio bivalvicida sp. nov., a novel larval pathogen for bivalve molluscs reared in a hatchery.</title>
        <authorList>
            <person name="Dubert J."/>
            <person name="Romalde J.L."/>
            <person name="Prado S."/>
            <person name="Barja J.L."/>
        </authorList>
    </citation>
    <scope>NUCLEOTIDE SEQUENCE [LARGE SCALE GENOMIC DNA]</scope>
    <source>
        <strain evidence="2 3">605</strain>
    </source>
</reference>
<dbReference type="Proteomes" id="UP000078406">
    <property type="component" value="Unassembled WGS sequence"/>
</dbReference>
<evidence type="ECO:0000313" key="2">
    <source>
        <dbReference type="EMBL" id="OAJ94944.1"/>
    </source>
</evidence>
<evidence type="ECO:0000313" key="3">
    <source>
        <dbReference type="Proteomes" id="UP000078406"/>
    </source>
</evidence>
<organism evidence="2 3">
    <name type="scientific">Vibrio bivalvicida</name>
    <dbReference type="NCBI Taxonomy" id="1276888"/>
    <lineage>
        <taxon>Bacteria</taxon>
        <taxon>Pseudomonadati</taxon>
        <taxon>Pseudomonadota</taxon>
        <taxon>Gammaproteobacteria</taxon>
        <taxon>Vibrionales</taxon>
        <taxon>Vibrionaceae</taxon>
        <taxon>Vibrio</taxon>
        <taxon>Vibrio oreintalis group</taxon>
    </lineage>
</organism>